<dbReference type="InterPro" id="IPR006975">
    <property type="entry name" value="NifQ"/>
</dbReference>
<dbReference type="AlphaFoldDB" id="A0A6J5DZC8"/>
<sequence>MTVPMDDAPLLRDACVQSLLDHAANRRRADTVTFARLIGAKLASGELAHLGVPRDTLGALAARHFPDAARTGALPLEAFPEHAAATQHQRFVDDLRKLLLRHERPPITNAIDAWCLATIIASACLRPDHLWRDLGLDGRDDVSAILTRHYPVLVARNVDELRWKRFLAQQVALDKGRTPGPAPGCPGCEDFGFCFPKA</sequence>
<organism evidence="1 2">
    <name type="scientific">Paraburkholderia solisilvae</name>
    <dbReference type="NCBI Taxonomy" id="624376"/>
    <lineage>
        <taxon>Bacteria</taxon>
        <taxon>Pseudomonadati</taxon>
        <taxon>Pseudomonadota</taxon>
        <taxon>Betaproteobacteria</taxon>
        <taxon>Burkholderiales</taxon>
        <taxon>Burkholderiaceae</taxon>
        <taxon>Paraburkholderia</taxon>
    </lineage>
</organism>
<name>A0A6J5DZC8_9BURK</name>
<dbReference type="EMBL" id="CADIKF010000021">
    <property type="protein sequence ID" value="CAB3758621.1"/>
    <property type="molecule type" value="Genomic_DNA"/>
</dbReference>
<proteinExistence type="predicted"/>
<reference evidence="1 2" key="1">
    <citation type="submission" date="2020-04" db="EMBL/GenBank/DDBJ databases">
        <authorList>
            <person name="De Canck E."/>
        </authorList>
    </citation>
    <scope>NUCLEOTIDE SEQUENCE [LARGE SCALE GENOMIC DNA]</scope>
    <source>
        <strain evidence="1 2">LMG 29739</strain>
    </source>
</reference>
<dbReference type="Proteomes" id="UP000494329">
    <property type="component" value="Unassembled WGS sequence"/>
</dbReference>
<evidence type="ECO:0000313" key="1">
    <source>
        <dbReference type="EMBL" id="CAB3758621.1"/>
    </source>
</evidence>
<keyword evidence="2" id="KW-1185">Reference proteome</keyword>
<evidence type="ECO:0008006" key="3">
    <source>
        <dbReference type="Google" id="ProtNLM"/>
    </source>
</evidence>
<dbReference type="Pfam" id="PF04891">
    <property type="entry name" value="NifQ"/>
    <property type="match status" value="1"/>
</dbReference>
<evidence type="ECO:0000313" key="2">
    <source>
        <dbReference type="Proteomes" id="UP000494329"/>
    </source>
</evidence>
<dbReference type="GO" id="GO:0009399">
    <property type="term" value="P:nitrogen fixation"/>
    <property type="evidence" value="ECO:0007669"/>
    <property type="project" value="InterPro"/>
</dbReference>
<accession>A0A6J5DZC8</accession>
<gene>
    <name evidence="1" type="ORF">LMG29739_02950</name>
</gene>
<dbReference type="GO" id="GO:0030151">
    <property type="term" value="F:molybdenum ion binding"/>
    <property type="evidence" value="ECO:0007669"/>
    <property type="project" value="InterPro"/>
</dbReference>
<protein>
    <recommendedName>
        <fullName evidence="3">Nitrogen fixation protein NifQ</fullName>
    </recommendedName>
</protein>